<name>A7N3Y5_VIBC1</name>
<sequence length="38" mass="4231">MWYQQSRVKSVNVAHLNAGTRCHAGAFAILSIAFKIKI</sequence>
<organism evidence="1 2">
    <name type="scientific">Vibrio campbellii (strain ATCC BAA-1116)</name>
    <dbReference type="NCBI Taxonomy" id="2902295"/>
    <lineage>
        <taxon>Bacteria</taxon>
        <taxon>Pseudomonadati</taxon>
        <taxon>Pseudomonadota</taxon>
        <taxon>Gammaproteobacteria</taxon>
        <taxon>Vibrionales</taxon>
        <taxon>Vibrionaceae</taxon>
        <taxon>Vibrio</taxon>
    </lineage>
</organism>
<dbReference type="EMBL" id="CP000790">
    <property type="protein sequence ID" value="ABU73252.1"/>
    <property type="molecule type" value="Genomic_DNA"/>
</dbReference>
<dbReference type="PATRIC" id="fig|338187.36.peg.4231"/>
<reference evidence="1 2" key="1">
    <citation type="submission" date="2007-08" db="EMBL/GenBank/DDBJ databases">
        <authorList>
            <consortium name="The Vibrio harveyi Genome Sequencing Project"/>
            <person name="Bassler B."/>
            <person name="Clifton S.W."/>
            <person name="Fulton L."/>
            <person name="Delehaunty K."/>
            <person name="Fronick C."/>
            <person name="Harrison M."/>
            <person name="Markivic C."/>
            <person name="Fulton R."/>
            <person name="Tin-Wollam A.-M."/>
            <person name="Shah N."/>
            <person name="Pepin K."/>
            <person name="Nash W."/>
            <person name="Thiruvilangam P."/>
            <person name="Bhonagiri V."/>
            <person name="Waters C."/>
            <person name="Tu K.C."/>
            <person name="Irgon J."/>
            <person name="Wilson R.K."/>
        </authorList>
    </citation>
    <scope>NUCLEOTIDE SEQUENCE [LARGE SCALE GENOMIC DNA]</scope>
    <source>
        <strain evidence="2">ATCC BAA-1116 / BB120</strain>
    </source>
</reference>
<dbReference type="AlphaFoldDB" id="A7N3Y5"/>
<gene>
    <name evidence="1" type="ordered locus">VIBHAR_05347</name>
</gene>
<accession>A7N3Y5</accession>
<evidence type="ECO:0000313" key="1">
    <source>
        <dbReference type="EMBL" id="ABU73252.1"/>
    </source>
</evidence>
<proteinExistence type="predicted"/>
<dbReference type="KEGG" id="vha:VIBHAR_05347"/>
<evidence type="ECO:0000313" key="2">
    <source>
        <dbReference type="Proteomes" id="UP000008152"/>
    </source>
</evidence>
<protein>
    <submittedName>
        <fullName evidence="1">Uncharacterized protein</fullName>
    </submittedName>
</protein>
<dbReference type="Proteomes" id="UP000008152">
    <property type="component" value="Chromosome II"/>
</dbReference>